<name>A0ABQ5SHI5_9CHLO</name>
<dbReference type="EMBL" id="BSDZ01000080">
    <property type="protein sequence ID" value="GLI69114.1"/>
    <property type="molecule type" value="Genomic_DNA"/>
</dbReference>
<accession>A0ABQ5SHI5</accession>
<gene>
    <name evidence="1" type="ORF">VaNZ11_013662</name>
</gene>
<protein>
    <submittedName>
        <fullName evidence="1">Uncharacterized protein</fullName>
    </submittedName>
</protein>
<evidence type="ECO:0000313" key="1">
    <source>
        <dbReference type="EMBL" id="GLI69114.1"/>
    </source>
</evidence>
<proteinExistence type="predicted"/>
<evidence type="ECO:0000313" key="2">
    <source>
        <dbReference type="Proteomes" id="UP001165090"/>
    </source>
</evidence>
<organism evidence="1 2">
    <name type="scientific">Volvox africanus</name>
    <dbReference type="NCBI Taxonomy" id="51714"/>
    <lineage>
        <taxon>Eukaryota</taxon>
        <taxon>Viridiplantae</taxon>
        <taxon>Chlorophyta</taxon>
        <taxon>core chlorophytes</taxon>
        <taxon>Chlorophyceae</taxon>
        <taxon>CS clade</taxon>
        <taxon>Chlamydomonadales</taxon>
        <taxon>Volvocaceae</taxon>
        <taxon>Volvox</taxon>
    </lineage>
</organism>
<keyword evidence="2" id="KW-1185">Reference proteome</keyword>
<comment type="caution">
    <text evidence="1">The sequence shown here is derived from an EMBL/GenBank/DDBJ whole genome shotgun (WGS) entry which is preliminary data.</text>
</comment>
<dbReference type="Proteomes" id="UP001165090">
    <property type="component" value="Unassembled WGS sequence"/>
</dbReference>
<sequence>MRLGPQRRMRIGLRLRLRLRLRHFRREDVLQHSCAPVGDVRREAAEERTLARTAIEGGSRLAGPDGVFHDTIHRNEREGRTEAGRRVSAIQYNFAASASMTYLCTNISARKFGPTSYPVQVAAVTLQRVTHSLWRLSSRAASLFQIARSTSAETTKDACCVAMSRSRTTWSRTPAVTLPPLL</sequence>
<reference evidence="1 2" key="1">
    <citation type="journal article" date="2023" name="IScience">
        <title>Expanded male sex-determining region conserved during the evolution of homothallism in the green alga Volvox.</title>
        <authorList>
            <person name="Yamamoto K."/>
            <person name="Matsuzaki R."/>
            <person name="Mahakham W."/>
            <person name="Heman W."/>
            <person name="Sekimoto H."/>
            <person name="Kawachi M."/>
            <person name="Minakuchi Y."/>
            <person name="Toyoda A."/>
            <person name="Nozaki H."/>
        </authorList>
    </citation>
    <scope>NUCLEOTIDE SEQUENCE [LARGE SCALE GENOMIC DNA]</scope>
    <source>
        <strain evidence="1 2">NIES-4468</strain>
    </source>
</reference>